<dbReference type="EMBL" id="CP001687">
    <property type="protein sequence ID" value="ACV12081.1"/>
    <property type="molecule type" value="Genomic_DNA"/>
</dbReference>
<dbReference type="KEGG" id="hut:Huta_1912"/>
<proteinExistence type="predicted"/>
<evidence type="ECO:0000313" key="1">
    <source>
        <dbReference type="EMBL" id="ACV12081.1"/>
    </source>
</evidence>
<evidence type="ECO:0000313" key="2">
    <source>
        <dbReference type="Proteomes" id="UP000002071"/>
    </source>
</evidence>
<reference evidence="1 2" key="1">
    <citation type="journal article" date="2009" name="Stand. Genomic Sci.">
        <title>Complete genome sequence of Halorhabdus utahensis type strain (AX-2).</title>
        <authorList>
            <person name="Anderson I."/>
            <person name="Tindall B.J."/>
            <person name="Pomrenke H."/>
            <person name="Goker M."/>
            <person name="Lapidus A."/>
            <person name="Nolan M."/>
            <person name="Copeland A."/>
            <person name="Glavina Del Rio T."/>
            <person name="Chen F."/>
            <person name="Tice H."/>
            <person name="Cheng J.F."/>
            <person name="Lucas S."/>
            <person name="Chertkov O."/>
            <person name="Bruce D."/>
            <person name="Brettin T."/>
            <person name="Detter J.C."/>
            <person name="Han C."/>
            <person name="Goodwin L."/>
            <person name="Land M."/>
            <person name="Hauser L."/>
            <person name="Chang Y.J."/>
            <person name="Jeffries C.D."/>
            <person name="Pitluck S."/>
            <person name="Pati A."/>
            <person name="Mavromatis K."/>
            <person name="Ivanova N."/>
            <person name="Ovchinnikova G."/>
            <person name="Chen A."/>
            <person name="Palaniappan K."/>
            <person name="Chain P."/>
            <person name="Rohde M."/>
            <person name="Bristow J."/>
            <person name="Eisen J.A."/>
            <person name="Markowitz V."/>
            <person name="Hugenholtz P."/>
            <person name="Kyrpides N.C."/>
            <person name="Klenk H.P."/>
        </authorList>
    </citation>
    <scope>NUCLEOTIDE SEQUENCE [LARGE SCALE GENOMIC DNA]</scope>
    <source>
        <strain evidence="2">DSM 12940 / JCM 11049 / AX-2</strain>
    </source>
</reference>
<dbReference type="Proteomes" id="UP000002071">
    <property type="component" value="Chromosome"/>
</dbReference>
<dbReference type="eggNOG" id="arCOG13149">
    <property type="taxonomic scope" value="Archaea"/>
</dbReference>
<dbReference type="HOGENOM" id="CLU_1682622_0_0_2"/>
<protein>
    <recommendedName>
        <fullName evidence="3">PIN domain-containing protein</fullName>
    </recommendedName>
</protein>
<dbReference type="OrthoDB" id="346126at2157"/>
<accession>C7NT06</accession>
<name>C7NT06_HALUD</name>
<sequence>MNSGHLILDNSVLSAFASGSWFHDLSFWSAEYDILTTERIWEGEFTPHHEYTKPDWLRSKSVDTDRLDSKSVELGEPDWTLIRLAETVTDPILVSNDRRVIAEAEKRDIERMWGTKFLIQTFELCGIDEDSFNDGCSAYIGDVHLPDTVADELRSAEKV</sequence>
<evidence type="ECO:0008006" key="3">
    <source>
        <dbReference type="Google" id="ProtNLM"/>
    </source>
</evidence>
<organism evidence="1 2">
    <name type="scientific">Halorhabdus utahensis (strain DSM 12940 / JCM 11049 / AX-2)</name>
    <dbReference type="NCBI Taxonomy" id="519442"/>
    <lineage>
        <taxon>Archaea</taxon>
        <taxon>Methanobacteriati</taxon>
        <taxon>Methanobacteriota</taxon>
        <taxon>Stenosarchaea group</taxon>
        <taxon>Halobacteria</taxon>
        <taxon>Halobacteriales</taxon>
        <taxon>Haloarculaceae</taxon>
        <taxon>Halorhabdus</taxon>
    </lineage>
</organism>
<keyword evidence="2" id="KW-1185">Reference proteome</keyword>
<dbReference type="GeneID" id="40924014"/>
<dbReference type="STRING" id="519442.Huta_1912"/>
<gene>
    <name evidence="1" type="ordered locus">Huta_1912</name>
</gene>
<dbReference type="AlphaFoldDB" id="C7NT06"/>
<dbReference type="RefSeq" id="WP_015789652.1">
    <property type="nucleotide sequence ID" value="NC_013158.1"/>
</dbReference>